<sequence length="47" mass="4933">MKKTSVLLLTSFAIVAAVLVVVGVIQPDGTPPTPLQPLMAASLFHLF</sequence>
<evidence type="ECO:0000313" key="2">
    <source>
        <dbReference type="Proteomes" id="UP001164761"/>
    </source>
</evidence>
<reference evidence="1" key="1">
    <citation type="submission" date="2022-08" db="EMBL/GenBank/DDBJ databases">
        <title>Alicyclobacillus fastidiosus DSM 17978, complete genome.</title>
        <authorList>
            <person name="Wang Q."/>
            <person name="Cai R."/>
            <person name="Wang Z."/>
        </authorList>
    </citation>
    <scope>NUCLEOTIDE SEQUENCE</scope>
    <source>
        <strain evidence="1">DSM 17978</strain>
    </source>
</reference>
<dbReference type="RefSeq" id="WP_268006498.1">
    <property type="nucleotide sequence ID" value="NZ_BSUT01000001.1"/>
</dbReference>
<keyword evidence="2" id="KW-1185">Reference proteome</keyword>
<proteinExistence type="predicted"/>
<dbReference type="Proteomes" id="UP001164761">
    <property type="component" value="Chromosome"/>
</dbReference>
<name>A0ABY6ZIE3_9BACL</name>
<organism evidence="1 2">
    <name type="scientific">Alicyclobacillus fastidiosus</name>
    <dbReference type="NCBI Taxonomy" id="392011"/>
    <lineage>
        <taxon>Bacteria</taxon>
        <taxon>Bacillati</taxon>
        <taxon>Bacillota</taxon>
        <taxon>Bacilli</taxon>
        <taxon>Bacillales</taxon>
        <taxon>Alicyclobacillaceae</taxon>
        <taxon>Alicyclobacillus</taxon>
    </lineage>
</organism>
<dbReference type="EMBL" id="CP104067">
    <property type="protein sequence ID" value="WAH42627.1"/>
    <property type="molecule type" value="Genomic_DNA"/>
</dbReference>
<evidence type="ECO:0000313" key="1">
    <source>
        <dbReference type="EMBL" id="WAH42627.1"/>
    </source>
</evidence>
<protein>
    <submittedName>
        <fullName evidence="1">Uncharacterized protein</fullName>
    </submittedName>
</protein>
<gene>
    <name evidence="1" type="ORF">NZD89_04065</name>
</gene>
<accession>A0ABY6ZIE3</accession>